<dbReference type="InterPro" id="IPR052920">
    <property type="entry name" value="DNA-binding_regulatory"/>
</dbReference>
<accession>A0A7X3FGN0</accession>
<keyword evidence="1" id="KW-0472">Membrane</keyword>
<sequence>MSWVLWSVAALISFVIVGSIGISAYVGWQLTHPRRQPVDDSPQTYGLTYEDVEFVSRKDSMKLSGWLISPEENGGDQAVMTIIFAHGYAGNRLERGLPALALANTLVRSGYRVLLFDFRNSGRSSGTLTSVGYYEKQDLLGAIDWMSDKFPAEPIGLIGFSMGATTSLLAAAEHQNVAAVIADSPFHHLKKYLKTNLPVWSGLPNFPFTPLILSLFPPLLKIDPEGVDATSAVEAIYPRPVLFIHSRDDAAIPQNSSEQLWERHQDRFEFWPTVGAPHVGSYQMQPEEYAGRILAFFGSVHTMDKTLEPAARLFL</sequence>
<dbReference type="PANTHER" id="PTHR43358">
    <property type="entry name" value="ALPHA/BETA-HYDROLASE"/>
    <property type="match status" value="1"/>
</dbReference>
<evidence type="ECO:0000313" key="3">
    <source>
        <dbReference type="EMBL" id="MVO99305.1"/>
    </source>
</evidence>
<dbReference type="Proteomes" id="UP000490800">
    <property type="component" value="Unassembled WGS sequence"/>
</dbReference>
<reference evidence="3 4" key="1">
    <citation type="journal article" date="2019" name="Microorganisms">
        <title>Paenibacillus lutrae sp. nov., A Chitinolytic Species Isolated from A River Otter in Castril Natural Park, Granada, Spain.</title>
        <authorList>
            <person name="Rodriguez M."/>
            <person name="Reina J.C."/>
            <person name="Bejar V."/>
            <person name="Llamas I."/>
        </authorList>
    </citation>
    <scope>NUCLEOTIDE SEQUENCE [LARGE SCALE GENOMIC DNA]</scope>
    <source>
        <strain evidence="3 4">N10</strain>
    </source>
</reference>
<dbReference type="GO" id="GO:0016787">
    <property type="term" value="F:hydrolase activity"/>
    <property type="evidence" value="ECO:0007669"/>
    <property type="project" value="UniProtKB-KW"/>
</dbReference>
<proteinExistence type="predicted"/>
<keyword evidence="1" id="KW-1133">Transmembrane helix</keyword>
<feature type="domain" description="AB hydrolase-1" evidence="2">
    <location>
        <begin position="81"/>
        <end position="197"/>
    </location>
</feature>
<keyword evidence="4" id="KW-1185">Reference proteome</keyword>
<organism evidence="3 4">
    <name type="scientific">Paenibacillus lutrae</name>
    <dbReference type="NCBI Taxonomy" id="2078573"/>
    <lineage>
        <taxon>Bacteria</taxon>
        <taxon>Bacillati</taxon>
        <taxon>Bacillota</taxon>
        <taxon>Bacilli</taxon>
        <taxon>Bacillales</taxon>
        <taxon>Paenibacillaceae</taxon>
        <taxon>Paenibacillus</taxon>
    </lineage>
</organism>
<comment type="caution">
    <text evidence="3">The sequence shown here is derived from an EMBL/GenBank/DDBJ whole genome shotgun (WGS) entry which is preliminary data.</text>
</comment>
<dbReference type="SUPFAM" id="SSF53474">
    <property type="entry name" value="alpha/beta-Hydrolases"/>
    <property type="match status" value="1"/>
</dbReference>
<dbReference type="OrthoDB" id="9776685at2"/>
<name>A0A7X3FGN0_9BACL</name>
<evidence type="ECO:0000259" key="2">
    <source>
        <dbReference type="Pfam" id="PF00561"/>
    </source>
</evidence>
<evidence type="ECO:0000313" key="4">
    <source>
        <dbReference type="Proteomes" id="UP000490800"/>
    </source>
</evidence>
<feature type="transmembrane region" description="Helical" evidence="1">
    <location>
        <begin position="6"/>
        <end position="28"/>
    </location>
</feature>
<dbReference type="Pfam" id="PF00561">
    <property type="entry name" value="Abhydrolase_1"/>
    <property type="match status" value="1"/>
</dbReference>
<dbReference type="PANTHER" id="PTHR43358:SF4">
    <property type="entry name" value="ALPHA_BETA HYDROLASE FOLD-1 DOMAIN-CONTAINING PROTEIN"/>
    <property type="match status" value="1"/>
</dbReference>
<dbReference type="InterPro" id="IPR029058">
    <property type="entry name" value="AB_hydrolase_fold"/>
</dbReference>
<keyword evidence="1" id="KW-0812">Transmembrane</keyword>
<dbReference type="AlphaFoldDB" id="A0A7X3FGN0"/>
<keyword evidence="3" id="KW-0378">Hydrolase</keyword>
<dbReference type="EMBL" id="RHLK01000003">
    <property type="protein sequence ID" value="MVO99305.1"/>
    <property type="molecule type" value="Genomic_DNA"/>
</dbReference>
<dbReference type="InterPro" id="IPR000073">
    <property type="entry name" value="AB_hydrolase_1"/>
</dbReference>
<protein>
    <submittedName>
        <fullName evidence="3">Alpha/beta fold hydrolase</fullName>
    </submittedName>
</protein>
<dbReference type="RefSeq" id="WP_157334222.1">
    <property type="nucleotide sequence ID" value="NZ_RHLK01000003.1"/>
</dbReference>
<gene>
    <name evidence="3" type="ORF">EDM21_07140</name>
</gene>
<dbReference type="Gene3D" id="3.40.50.1820">
    <property type="entry name" value="alpha/beta hydrolase"/>
    <property type="match status" value="1"/>
</dbReference>
<evidence type="ECO:0000256" key="1">
    <source>
        <dbReference type="SAM" id="Phobius"/>
    </source>
</evidence>